<keyword evidence="3" id="KW-0050">Antiport</keyword>
<dbReference type="InterPro" id="IPR006153">
    <property type="entry name" value="Cation/H_exchanger_TM"/>
</dbReference>
<feature type="transmembrane region" description="Helical" evidence="8">
    <location>
        <begin position="119"/>
        <end position="141"/>
    </location>
</feature>
<keyword evidence="6" id="KW-0406">Ion transport</keyword>
<evidence type="ECO:0000259" key="9">
    <source>
        <dbReference type="Pfam" id="PF00999"/>
    </source>
</evidence>
<accession>A0A9D1E0F8</accession>
<evidence type="ECO:0000256" key="6">
    <source>
        <dbReference type="ARBA" id="ARBA00023065"/>
    </source>
</evidence>
<evidence type="ECO:0000313" key="10">
    <source>
        <dbReference type="EMBL" id="HIR62293.1"/>
    </source>
</evidence>
<evidence type="ECO:0000256" key="3">
    <source>
        <dbReference type="ARBA" id="ARBA00022449"/>
    </source>
</evidence>
<feature type="transmembrane region" description="Helical" evidence="8">
    <location>
        <begin position="15"/>
        <end position="32"/>
    </location>
</feature>
<protein>
    <submittedName>
        <fullName evidence="10">Cation:proton antiporter</fullName>
    </submittedName>
</protein>
<evidence type="ECO:0000256" key="7">
    <source>
        <dbReference type="ARBA" id="ARBA00023136"/>
    </source>
</evidence>
<feature type="transmembrane region" description="Helical" evidence="8">
    <location>
        <begin position="65"/>
        <end position="82"/>
    </location>
</feature>
<feature type="transmembrane region" description="Helical" evidence="8">
    <location>
        <begin position="370"/>
        <end position="388"/>
    </location>
</feature>
<reference evidence="10" key="2">
    <citation type="journal article" date="2021" name="PeerJ">
        <title>Extensive microbial diversity within the chicken gut microbiome revealed by metagenomics and culture.</title>
        <authorList>
            <person name="Gilroy R."/>
            <person name="Ravi A."/>
            <person name="Getino M."/>
            <person name="Pursley I."/>
            <person name="Horton D.L."/>
            <person name="Alikhan N.F."/>
            <person name="Baker D."/>
            <person name="Gharbi K."/>
            <person name="Hall N."/>
            <person name="Watson M."/>
            <person name="Adriaenssens E.M."/>
            <person name="Foster-Nyarko E."/>
            <person name="Jarju S."/>
            <person name="Secka A."/>
            <person name="Antonio M."/>
            <person name="Oren A."/>
            <person name="Chaudhuri R.R."/>
            <person name="La Ragione R."/>
            <person name="Hildebrand F."/>
            <person name="Pallen M.J."/>
        </authorList>
    </citation>
    <scope>NUCLEOTIDE SEQUENCE</scope>
    <source>
        <strain evidence="10">ChiHjej13B12-12457</strain>
    </source>
</reference>
<reference evidence="10" key="1">
    <citation type="submission" date="2020-10" db="EMBL/GenBank/DDBJ databases">
        <authorList>
            <person name="Gilroy R."/>
        </authorList>
    </citation>
    <scope>NUCLEOTIDE SEQUENCE</scope>
    <source>
        <strain evidence="10">ChiHjej13B12-12457</strain>
    </source>
</reference>
<evidence type="ECO:0000313" key="11">
    <source>
        <dbReference type="Proteomes" id="UP000886744"/>
    </source>
</evidence>
<feature type="transmembrane region" description="Helical" evidence="8">
    <location>
        <begin position="186"/>
        <end position="206"/>
    </location>
</feature>
<dbReference type="GO" id="GO:1902600">
    <property type="term" value="P:proton transmembrane transport"/>
    <property type="evidence" value="ECO:0007669"/>
    <property type="project" value="InterPro"/>
</dbReference>
<comment type="subcellular location">
    <subcellularLocation>
        <location evidence="1">Membrane</location>
        <topology evidence="1">Multi-pass membrane protein</topology>
    </subcellularLocation>
</comment>
<dbReference type="AlphaFoldDB" id="A0A9D1E0F8"/>
<gene>
    <name evidence="10" type="ORF">IAC94_02065</name>
</gene>
<feature type="transmembrane region" description="Helical" evidence="8">
    <location>
        <begin position="271"/>
        <end position="289"/>
    </location>
</feature>
<evidence type="ECO:0000256" key="5">
    <source>
        <dbReference type="ARBA" id="ARBA00022989"/>
    </source>
</evidence>
<proteinExistence type="predicted"/>
<feature type="transmembrane region" description="Helical" evidence="8">
    <location>
        <begin position="94"/>
        <end position="113"/>
    </location>
</feature>
<evidence type="ECO:0000256" key="4">
    <source>
        <dbReference type="ARBA" id="ARBA00022692"/>
    </source>
</evidence>
<feature type="transmembrane region" description="Helical" evidence="8">
    <location>
        <begin position="335"/>
        <end position="358"/>
    </location>
</feature>
<keyword evidence="5 8" id="KW-1133">Transmembrane helix</keyword>
<dbReference type="InterPro" id="IPR038770">
    <property type="entry name" value="Na+/solute_symporter_sf"/>
</dbReference>
<feature type="transmembrane region" description="Helical" evidence="8">
    <location>
        <begin position="153"/>
        <end position="174"/>
    </location>
</feature>
<dbReference type="EMBL" id="DVHI01000030">
    <property type="protein sequence ID" value="HIR62293.1"/>
    <property type="molecule type" value="Genomic_DNA"/>
</dbReference>
<dbReference type="PANTHER" id="PTHR43562:SF4">
    <property type="entry name" value="NA(+)_H(+) ANTIPORTER NHAS5"/>
    <property type="match status" value="1"/>
</dbReference>
<dbReference type="Gene3D" id="1.20.1530.20">
    <property type="match status" value="1"/>
</dbReference>
<dbReference type="SUPFAM" id="SSF52402">
    <property type="entry name" value="Adenine nucleotide alpha hydrolases-like"/>
    <property type="match status" value="1"/>
</dbReference>
<dbReference type="GO" id="GO:0015297">
    <property type="term" value="F:antiporter activity"/>
    <property type="evidence" value="ECO:0007669"/>
    <property type="project" value="UniProtKB-KW"/>
</dbReference>
<organism evidence="10 11">
    <name type="scientific">Candidatus Coprenecus avistercoris</name>
    <dbReference type="NCBI Taxonomy" id="2840730"/>
    <lineage>
        <taxon>Bacteria</taxon>
        <taxon>Pseudomonadati</taxon>
        <taxon>Bacteroidota</taxon>
        <taxon>Bacteroidia</taxon>
        <taxon>Bacteroidales</taxon>
        <taxon>Rikenellaceae</taxon>
        <taxon>Rikenellaceae incertae sedis</taxon>
        <taxon>Candidatus Coprenecus</taxon>
    </lineage>
</organism>
<keyword evidence="2" id="KW-0813">Transport</keyword>
<name>A0A9D1E0F8_9BACT</name>
<feature type="transmembrane region" description="Helical" evidence="8">
    <location>
        <begin position="218"/>
        <end position="236"/>
    </location>
</feature>
<feature type="transmembrane region" description="Helical" evidence="8">
    <location>
        <begin position="39"/>
        <end position="59"/>
    </location>
</feature>
<dbReference type="GO" id="GO:0016020">
    <property type="term" value="C:membrane"/>
    <property type="evidence" value="ECO:0007669"/>
    <property type="project" value="UniProtKB-SubCell"/>
</dbReference>
<dbReference type="Proteomes" id="UP000886744">
    <property type="component" value="Unassembled WGS sequence"/>
</dbReference>
<keyword evidence="7 8" id="KW-0472">Membrane</keyword>
<dbReference type="PANTHER" id="PTHR43562">
    <property type="entry name" value="NAPA-TYPE SODIUM/HYDROGEN ANTIPORTER"/>
    <property type="match status" value="1"/>
</dbReference>
<sequence length="677" mass="74420">MNWSELSLPITDPTWIFLIVLLIILFAPLLFNRLRIPNIIGMILAGVLIGEHGLNLLARDSSFELFGNVGLYYIMLLAGLDINMEDFKHNRKKAAVLGLLTFSIPIILGLIVNTSLLKYSLATSILLASMYASYTLISYPIVLRLGVSRERSVSIAVGATAVTDTMTLLVLAVMSGIFEGGTGESFWIVMAFKVIMIGAVIIYSFPRIARWFFRKYDDTVMQFIFVMVLLFAAAGLMEVAGLEGILGAFLTGILLNRLIPSISPLKSHLEFVGNALFIPFFLIGVGMLINLNVIFGHWGAIKVALVMTATALTGKWIASLLTQKVFRMAATERRLMFGLTTSQAAATLAAALIGYEIILPDGSRLLNEDILNGTILLILFTCIVSSLTTDRTARKIAMEEPVIDRDPDSRPEKILIPLANPDTVKDLVCLSMAVRDPMLNDNLYALSILYDTDNSKAVSTASRNLDNAAKIAASAHVDLKKLSRYDLNIASGIIHTVKEQEITSLLIGLRRDADSPILGNLAVNLLKSLSCEVLLSRLMVPINTLSQIVVAVPPKAEYEAGFSRWVEHLCRLSTSLERPLHFHAPQETIVILQKLLEENSHRLEALYVPMEDYSDLTSLASELDDDSLLAVVSSRPGSISHDSSFEKLPRLLGREFTACSLILLYPEKYDDSGQALS</sequence>
<evidence type="ECO:0000256" key="8">
    <source>
        <dbReference type="SAM" id="Phobius"/>
    </source>
</evidence>
<comment type="caution">
    <text evidence="10">The sequence shown here is derived from an EMBL/GenBank/DDBJ whole genome shotgun (WGS) entry which is preliminary data.</text>
</comment>
<keyword evidence="4 8" id="KW-0812">Transmembrane</keyword>
<evidence type="ECO:0000256" key="2">
    <source>
        <dbReference type="ARBA" id="ARBA00022448"/>
    </source>
</evidence>
<feature type="domain" description="Cation/H+ exchanger transmembrane" evidence="9">
    <location>
        <begin position="22"/>
        <end position="393"/>
    </location>
</feature>
<dbReference type="Pfam" id="PF00999">
    <property type="entry name" value="Na_H_Exchanger"/>
    <property type="match status" value="1"/>
</dbReference>
<evidence type="ECO:0000256" key="1">
    <source>
        <dbReference type="ARBA" id="ARBA00004141"/>
    </source>
</evidence>